<feature type="domain" description="Aerobactin siderophore biosynthesis IucA/IucC-like C-terminal" evidence="3">
    <location>
        <begin position="406"/>
        <end position="571"/>
    </location>
</feature>
<dbReference type="EMBL" id="CP002878">
    <property type="protein sequence ID" value="AEI80451.1"/>
    <property type="molecule type" value="Genomic_DNA"/>
</dbReference>
<dbReference type="PANTHER" id="PTHR34384">
    <property type="entry name" value="L-2,3-DIAMINOPROPANOATE--CITRATE LIGASE"/>
    <property type="match status" value="1"/>
</dbReference>
<comment type="pathway">
    <text evidence="1">Siderophore biosynthesis.</text>
</comment>
<dbReference type="GO" id="GO:0016881">
    <property type="term" value="F:acid-amino acid ligase activity"/>
    <property type="evidence" value="ECO:0007669"/>
    <property type="project" value="UniProtKB-ARBA"/>
</dbReference>
<reference evidence="4 5" key="1">
    <citation type="journal article" date="2011" name="J. Bacteriol.">
        <title>Complete genome sequence of the type strain Cupriavidus necator N-1.</title>
        <authorList>
            <person name="Poehlein A."/>
            <person name="Kusian B."/>
            <person name="Friedrich B."/>
            <person name="Daniel R."/>
            <person name="Bowien B."/>
        </authorList>
    </citation>
    <scope>NUCLEOTIDE SEQUENCE [LARGE SCALE GENOMIC DNA]</scope>
    <source>
        <strain evidence="5">ATCC 43291 / DSM 13513 / CCUG 52238 / LMG 8453 / N-1</strain>
    </source>
</reference>
<feature type="domain" description="Aerobactin siderophore biosynthesis IucA/IucC N-terminal" evidence="2">
    <location>
        <begin position="144"/>
        <end position="385"/>
    </location>
</feature>
<protein>
    <submittedName>
        <fullName evidence="4">Siderophore biosynthesis protein SbnA</fullName>
    </submittedName>
</protein>
<dbReference type="Pfam" id="PF04183">
    <property type="entry name" value="IucA_IucC"/>
    <property type="match status" value="1"/>
</dbReference>
<gene>
    <name evidence="4" type="primary">sbnA2</name>
    <name evidence="4" type="ordered locus">CNE_2c14880</name>
</gene>
<dbReference type="RefSeq" id="WP_013953142.1">
    <property type="nucleotide sequence ID" value="NC_015723.1"/>
</dbReference>
<evidence type="ECO:0000256" key="1">
    <source>
        <dbReference type="ARBA" id="ARBA00004924"/>
    </source>
</evidence>
<sequence>MNTTDYQRLIQSPQYQQAARRVLRQLLEALLFEDCLRDVIVSDAGVELPGVTAGGQPVSYRCAAQRTASFGRIRIRGPVLRCEGESQAEADDVAQLLSELAGQLDADPVRLQQFGLELLSTQVKDAQSHHANGHAGQPLRDAGYDAIEARLTGAHPYHPGYKSRMGFTLADNGRYAPECAAPLQPVLLAARRSHCRWNLGNAEASPESLLPPPARAAFEAALREHGANPADYLPLPVHPWQWDEVIAPGYHGAFARGELIAVGEMPGRYLPQQSIRTLANADQADALSLKLAMNLVNTSTSRVLAPHTVCNAAVLSDWLASLVARTEWTEPMAAPVLLREVAGVSHVPAAPVQGQYGALSCIWRESIHRYLAPGEAAIPMTALTHIDVDGLPLIEPWVRRHGVRVWLQRLVERAWLPVLHLLWEHGTALESHAQNMLLLHVDGLPQRVALKDFHDGVRFSRQWLSGAAPQLTPPPAEHARVNPNSFIETDDADELRDFTCDALFFVNLAELAPLLAGHYQLEETAFWAIVAGVIRSYQRAHPRLAESFRRFDCFAPTMSIELLASRRFMPEIRLRTRQAPNPLALAEAEAEAA</sequence>
<dbReference type="KEGG" id="cnc:CNE_2c14880"/>
<evidence type="ECO:0000313" key="5">
    <source>
        <dbReference type="Proteomes" id="UP000006798"/>
    </source>
</evidence>
<dbReference type="InterPro" id="IPR037455">
    <property type="entry name" value="LucA/IucC-like"/>
</dbReference>
<dbReference type="InterPro" id="IPR022770">
    <property type="entry name" value="IucA/IucC-like_C"/>
</dbReference>
<evidence type="ECO:0000313" key="4">
    <source>
        <dbReference type="EMBL" id="AEI80451.1"/>
    </source>
</evidence>
<dbReference type="AlphaFoldDB" id="F8GP83"/>
<organism evidence="4 5">
    <name type="scientific">Cupriavidus necator (strain ATCC 43291 / DSM 13513 / CCUG 52238 / LMG 8453 / N-1)</name>
    <name type="common">Ralstonia eutropha</name>
    <dbReference type="NCBI Taxonomy" id="1042878"/>
    <lineage>
        <taxon>Bacteria</taxon>
        <taxon>Pseudomonadati</taxon>
        <taxon>Pseudomonadota</taxon>
        <taxon>Betaproteobacteria</taxon>
        <taxon>Burkholderiales</taxon>
        <taxon>Burkholderiaceae</taxon>
        <taxon>Cupriavidus</taxon>
    </lineage>
</organism>
<evidence type="ECO:0000259" key="3">
    <source>
        <dbReference type="Pfam" id="PF06276"/>
    </source>
</evidence>
<proteinExistence type="predicted"/>
<dbReference type="HOGENOM" id="CLU_018524_0_1_4"/>
<dbReference type="Gene3D" id="6.10.250.3370">
    <property type="match status" value="1"/>
</dbReference>
<dbReference type="Pfam" id="PF06276">
    <property type="entry name" value="FhuF"/>
    <property type="match status" value="1"/>
</dbReference>
<dbReference type="GO" id="GO:0019290">
    <property type="term" value="P:siderophore biosynthetic process"/>
    <property type="evidence" value="ECO:0007669"/>
    <property type="project" value="InterPro"/>
</dbReference>
<accession>F8GP83</accession>
<name>F8GP83_CUPNN</name>
<dbReference type="Gene3D" id="1.10.510.40">
    <property type="match status" value="1"/>
</dbReference>
<dbReference type="GeneID" id="34306840"/>
<dbReference type="PANTHER" id="PTHR34384:SF6">
    <property type="entry name" value="STAPHYLOFERRIN B SYNTHASE"/>
    <property type="match status" value="1"/>
</dbReference>
<dbReference type="Gene3D" id="3.30.310.280">
    <property type="match status" value="1"/>
</dbReference>
<dbReference type="Proteomes" id="UP000006798">
    <property type="component" value="Chromosome 2"/>
</dbReference>
<dbReference type="InterPro" id="IPR007310">
    <property type="entry name" value="Aerobactin_biosyn_IucA/IucC_N"/>
</dbReference>
<evidence type="ECO:0000259" key="2">
    <source>
        <dbReference type="Pfam" id="PF04183"/>
    </source>
</evidence>